<keyword evidence="2" id="KW-1133">Transmembrane helix</keyword>
<evidence type="ECO:0008006" key="5">
    <source>
        <dbReference type="Google" id="ProtNLM"/>
    </source>
</evidence>
<accession>A0A0G0B6X6</accession>
<dbReference type="AlphaFoldDB" id="A0A0G0B6X6"/>
<comment type="caution">
    <text evidence="3">The sequence shown here is derived from an EMBL/GenBank/DDBJ whole genome shotgun (WGS) entry which is preliminary data.</text>
</comment>
<dbReference type="Gene3D" id="2.40.260.10">
    <property type="entry name" value="Sortase"/>
    <property type="match status" value="1"/>
</dbReference>
<dbReference type="Proteomes" id="UP000034176">
    <property type="component" value="Unassembled WGS sequence"/>
</dbReference>
<reference evidence="3 4" key="1">
    <citation type="journal article" date="2015" name="Nature">
        <title>rRNA introns, odd ribosomes, and small enigmatic genomes across a large radiation of phyla.</title>
        <authorList>
            <person name="Brown C.T."/>
            <person name="Hug L.A."/>
            <person name="Thomas B.C."/>
            <person name="Sharon I."/>
            <person name="Castelle C.J."/>
            <person name="Singh A."/>
            <person name="Wilkins M.J."/>
            <person name="Williams K.H."/>
            <person name="Banfield J.F."/>
        </authorList>
    </citation>
    <scope>NUCLEOTIDE SEQUENCE [LARGE SCALE GENOMIC DNA]</scope>
</reference>
<feature type="transmembrane region" description="Helical" evidence="2">
    <location>
        <begin position="46"/>
        <end position="70"/>
    </location>
</feature>
<organism evidence="3 4">
    <name type="scientific">Candidatus Gottesmanbacteria bacterium GW2011_GWA1_34_13</name>
    <dbReference type="NCBI Taxonomy" id="1618434"/>
    <lineage>
        <taxon>Bacteria</taxon>
        <taxon>Candidatus Gottesmaniibacteriota</taxon>
    </lineage>
</organism>
<keyword evidence="1" id="KW-0378">Hydrolase</keyword>
<dbReference type="InterPro" id="IPR023365">
    <property type="entry name" value="Sortase_dom-sf"/>
</dbReference>
<dbReference type="STRING" id="1618434.UR52_C0006G0006"/>
<dbReference type="Pfam" id="PF04203">
    <property type="entry name" value="Sortase"/>
    <property type="match status" value="1"/>
</dbReference>
<evidence type="ECO:0000313" key="3">
    <source>
        <dbReference type="EMBL" id="KKP59491.1"/>
    </source>
</evidence>
<dbReference type="EMBL" id="LBPN01000006">
    <property type="protein sequence ID" value="KKP59491.1"/>
    <property type="molecule type" value="Genomic_DNA"/>
</dbReference>
<evidence type="ECO:0000256" key="2">
    <source>
        <dbReference type="SAM" id="Phobius"/>
    </source>
</evidence>
<evidence type="ECO:0000313" key="4">
    <source>
        <dbReference type="Proteomes" id="UP000034176"/>
    </source>
</evidence>
<dbReference type="GO" id="GO:0016787">
    <property type="term" value="F:hydrolase activity"/>
    <property type="evidence" value="ECO:0007669"/>
    <property type="project" value="UniProtKB-KW"/>
</dbReference>
<dbReference type="InterPro" id="IPR005754">
    <property type="entry name" value="Sortase"/>
</dbReference>
<name>A0A0G0B6X6_9BACT</name>
<dbReference type="SUPFAM" id="SSF63817">
    <property type="entry name" value="Sortase"/>
    <property type="match status" value="1"/>
</dbReference>
<sequence>MSNDFNPYQMHLVYQNHKDEHVVSNSSSSKPTTYYNSKSNSHSGSFFQTLGLGLIIFSLGSLFAAFWPFIKLDLRFLKDKIAWAKTSQEQPVQPESTFNPLIGPDGKDIEPVNKDFSIIIPTIGVNASIIAGVNPASAPGYNKALLEGVAHSVTSYYPNENGTVHLFSHSTNYEWFVKDLNAVFYLLKNLKPDDLVVIFYLGNRYTYTIRESKVVSAKDVSYLTPQRNSRNLILQTCWPPGSSYQRLLFFADLIEEKVYGKFSEITQ</sequence>
<keyword evidence="2" id="KW-0472">Membrane</keyword>
<evidence type="ECO:0000256" key="1">
    <source>
        <dbReference type="ARBA" id="ARBA00022801"/>
    </source>
</evidence>
<protein>
    <recommendedName>
        <fullName evidence="5">Sortase family protein</fullName>
    </recommendedName>
</protein>
<keyword evidence="2" id="KW-0812">Transmembrane</keyword>
<proteinExistence type="predicted"/>
<gene>
    <name evidence="3" type="ORF">UR52_C0006G0006</name>
</gene>